<protein>
    <recommendedName>
        <fullName evidence="3">Hydrolase</fullName>
    </recommendedName>
</protein>
<evidence type="ECO:0008006" key="3">
    <source>
        <dbReference type="Google" id="ProtNLM"/>
    </source>
</evidence>
<name>A0ABU8FKS2_9BACI</name>
<accession>A0ABU8FKS2</accession>
<sequence length="48" mass="5364">MAAHRNGPAFSYHMQDFKQKEKAGVGHAVFCIAATYILKNNIDIKVDN</sequence>
<reference evidence="1 2" key="1">
    <citation type="submission" date="2024-01" db="EMBL/GenBank/DDBJ databases">
        <title>Seven novel Bacillus-like species.</title>
        <authorList>
            <person name="Liu G."/>
        </authorList>
    </citation>
    <scope>NUCLEOTIDE SEQUENCE [LARGE SCALE GENOMIC DNA]</scope>
    <source>
        <strain evidence="1 2">FJAT-51639</strain>
    </source>
</reference>
<evidence type="ECO:0000313" key="1">
    <source>
        <dbReference type="EMBL" id="MEI4803280.1"/>
    </source>
</evidence>
<dbReference type="EMBL" id="JBAWSX010000012">
    <property type="protein sequence ID" value="MEI4803280.1"/>
    <property type="molecule type" value="Genomic_DNA"/>
</dbReference>
<comment type="caution">
    <text evidence="1">The sequence shown here is derived from an EMBL/GenBank/DDBJ whole genome shotgun (WGS) entry which is preliminary data.</text>
</comment>
<dbReference type="RefSeq" id="WP_336473645.1">
    <property type="nucleotide sequence ID" value="NZ_JBAWSX010000012.1"/>
</dbReference>
<keyword evidence="2" id="KW-1185">Reference proteome</keyword>
<organism evidence="1 2">
    <name type="scientific">Bacillus bruguierae</name>
    <dbReference type="NCBI Taxonomy" id="3127667"/>
    <lineage>
        <taxon>Bacteria</taxon>
        <taxon>Bacillati</taxon>
        <taxon>Bacillota</taxon>
        <taxon>Bacilli</taxon>
        <taxon>Bacillales</taxon>
        <taxon>Bacillaceae</taxon>
        <taxon>Bacillus</taxon>
    </lineage>
</organism>
<dbReference type="Proteomes" id="UP001372526">
    <property type="component" value="Unassembled WGS sequence"/>
</dbReference>
<gene>
    <name evidence="1" type="ORF">WAZ07_18705</name>
</gene>
<evidence type="ECO:0000313" key="2">
    <source>
        <dbReference type="Proteomes" id="UP001372526"/>
    </source>
</evidence>
<proteinExistence type="predicted"/>